<accession>A0A839QL59</accession>
<evidence type="ECO:0000256" key="1">
    <source>
        <dbReference type="SAM" id="MobiDB-lite"/>
    </source>
</evidence>
<dbReference type="InterPro" id="IPR000120">
    <property type="entry name" value="Amidase"/>
</dbReference>
<dbReference type="AlphaFoldDB" id="A0A839QL59"/>
<evidence type="ECO:0000313" key="4">
    <source>
        <dbReference type="Proteomes" id="UP000523000"/>
    </source>
</evidence>
<evidence type="ECO:0000259" key="2">
    <source>
        <dbReference type="Pfam" id="PF01425"/>
    </source>
</evidence>
<dbReference type="EMBL" id="JACHVS010000001">
    <property type="protein sequence ID" value="MBB2994756.1"/>
    <property type="molecule type" value="Genomic_DNA"/>
</dbReference>
<proteinExistence type="predicted"/>
<dbReference type="RefSeq" id="WP_183510087.1">
    <property type="nucleotide sequence ID" value="NZ_BAABGK010000036.1"/>
</dbReference>
<gene>
    <name evidence="3" type="ORF">E9229_000947</name>
</gene>
<protein>
    <submittedName>
        <fullName evidence="3">Asp-tRNA(Asn)/Glu-tRNA(Gln) amidotransferase A subunit family amidase</fullName>
    </submittedName>
</protein>
<organism evidence="3 4">
    <name type="scientific">Paeniglutamicibacter cryotolerans</name>
    <dbReference type="NCBI Taxonomy" id="670079"/>
    <lineage>
        <taxon>Bacteria</taxon>
        <taxon>Bacillati</taxon>
        <taxon>Actinomycetota</taxon>
        <taxon>Actinomycetes</taxon>
        <taxon>Micrococcales</taxon>
        <taxon>Micrococcaceae</taxon>
        <taxon>Paeniglutamicibacter</taxon>
    </lineage>
</organism>
<dbReference type="Gene3D" id="3.90.1300.10">
    <property type="entry name" value="Amidase signature (AS) domain"/>
    <property type="match status" value="1"/>
</dbReference>
<reference evidence="3 4" key="1">
    <citation type="submission" date="2020-08" db="EMBL/GenBank/DDBJ databases">
        <title>Sequencing the genomes of 1000 actinobacteria strains.</title>
        <authorList>
            <person name="Klenk H.-P."/>
        </authorList>
    </citation>
    <scope>NUCLEOTIDE SEQUENCE [LARGE SCALE GENOMIC DNA]</scope>
    <source>
        <strain evidence="3 4">DSM 22826</strain>
    </source>
</reference>
<name>A0A839QL59_9MICC</name>
<dbReference type="SUPFAM" id="SSF75304">
    <property type="entry name" value="Amidase signature (AS) enzymes"/>
    <property type="match status" value="1"/>
</dbReference>
<dbReference type="GO" id="GO:0016740">
    <property type="term" value="F:transferase activity"/>
    <property type="evidence" value="ECO:0007669"/>
    <property type="project" value="UniProtKB-KW"/>
</dbReference>
<sequence>MRAVEAAAPVSLAASIQRLAAGVATPLDLVGESLARIEALEPELRAWVSVDADGALAAAHALADAPEGSRGPLWGTPAGVKDIIDVAGMRTGCGSAIFDHAAPATDDAACIAALRNAGGIVMGKTVTTEFAYFAPGPTSNPHRPAGGTEPHTPGGSSSGSAVAVASGMVPFAFGTQTAGSLTRPASYCGVAGLVAPIHAIPTDGVTGLSHSLDSIGFLAATAADLRIAYAAISGTPVPAPGPKRPPRLLVWDGSDIAGISDDMLAGLQRALATARMRGALLESLGSAAAVRDLVPLHKNIMGYEAARTHEWLCLRKDEVSEPLAELLSGGERLTDTDFHEAKAGLAAARKDVLNRLQHFDAIIAPAAPGAAPEGLAKTGDPILSRPWQALGLPTVTIPGLRDAAGMPLGIQVIGNPGHPGSLLDIAEWIEPSLDKS</sequence>
<dbReference type="PANTHER" id="PTHR11895">
    <property type="entry name" value="TRANSAMIDASE"/>
    <property type="match status" value="1"/>
</dbReference>
<dbReference type="PANTHER" id="PTHR11895:SF151">
    <property type="entry name" value="GLUTAMYL-TRNA(GLN) AMIDOTRANSFERASE SUBUNIT A"/>
    <property type="match status" value="1"/>
</dbReference>
<dbReference type="Pfam" id="PF01425">
    <property type="entry name" value="Amidase"/>
    <property type="match status" value="1"/>
</dbReference>
<comment type="caution">
    <text evidence="3">The sequence shown here is derived from an EMBL/GenBank/DDBJ whole genome shotgun (WGS) entry which is preliminary data.</text>
</comment>
<feature type="region of interest" description="Disordered" evidence="1">
    <location>
        <begin position="135"/>
        <end position="161"/>
    </location>
</feature>
<dbReference type="Proteomes" id="UP000523000">
    <property type="component" value="Unassembled WGS sequence"/>
</dbReference>
<evidence type="ECO:0000313" key="3">
    <source>
        <dbReference type="EMBL" id="MBB2994756.1"/>
    </source>
</evidence>
<dbReference type="InterPro" id="IPR023631">
    <property type="entry name" value="Amidase_dom"/>
</dbReference>
<feature type="domain" description="Amidase" evidence="2">
    <location>
        <begin position="28"/>
        <end position="421"/>
    </location>
</feature>
<keyword evidence="3" id="KW-0808">Transferase</keyword>
<keyword evidence="4" id="KW-1185">Reference proteome</keyword>
<dbReference type="InterPro" id="IPR036928">
    <property type="entry name" value="AS_sf"/>
</dbReference>